<comment type="caution">
    <text evidence="1">The sequence shown here is derived from an EMBL/GenBank/DDBJ whole genome shotgun (WGS) entry which is preliminary data.</text>
</comment>
<name>A0ABS4IWW8_9BACL</name>
<evidence type="ECO:0000313" key="2">
    <source>
        <dbReference type="Proteomes" id="UP001519287"/>
    </source>
</evidence>
<evidence type="ECO:0000313" key="1">
    <source>
        <dbReference type="EMBL" id="MBP1992091.1"/>
    </source>
</evidence>
<sequence length="48" mass="5477">MARGEISSDPEPPFKTLAGCPFELGVHAIHAIRTIVAEEREWLWTEER</sequence>
<organism evidence="1 2">
    <name type="scientific">Paenibacillus eucommiae</name>
    <dbReference type="NCBI Taxonomy" id="1355755"/>
    <lineage>
        <taxon>Bacteria</taxon>
        <taxon>Bacillati</taxon>
        <taxon>Bacillota</taxon>
        <taxon>Bacilli</taxon>
        <taxon>Bacillales</taxon>
        <taxon>Paenibacillaceae</taxon>
        <taxon>Paenibacillus</taxon>
    </lineage>
</organism>
<protein>
    <submittedName>
        <fullName evidence="1">Uncharacterized protein</fullName>
    </submittedName>
</protein>
<gene>
    <name evidence="1" type="ORF">J2Z66_003699</name>
</gene>
<reference evidence="1 2" key="1">
    <citation type="submission" date="2021-03" db="EMBL/GenBank/DDBJ databases">
        <title>Genomic Encyclopedia of Type Strains, Phase IV (KMG-IV): sequencing the most valuable type-strain genomes for metagenomic binning, comparative biology and taxonomic classification.</title>
        <authorList>
            <person name="Goeker M."/>
        </authorList>
    </citation>
    <scope>NUCLEOTIDE SEQUENCE [LARGE SCALE GENOMIC DNA]</scope>
    <source>
        <strain evidence="1 2">DSM 26048</strain>
    </source>
</reference>
<keyword evidence="2" id="KW-1185">Reference proteome</keyword>
<dbReference type="EMBL" id="JAGGLB010000012">
    <property type="protein sequence ID" value="MBP1992091.1"/>
    <property type="molecule type" value="Genomic_DNA"/>
</dbReference>
<proteinExistence type="predicted"/>
<accession>A0ABS4IWW8</accession>
<dbReference type="Proteomes" id="UP001519287">
    <property type="component" value="Unassembled WGS sequence"/>
</dbReference>